<comment type="catalytic activity">
    <reaction evidence="7">
        <text>cytidine(1402) in 16S rRNA + S-adenosyl-L-methionine = N(4)-methylcytidine(1402) in 16S rRNA + S-adenosyl-L-homocysteine + H(+)</text>
        <dbReference type="Rhea" id="RHEA:42928"/>
        <dbReference type="Rhea" id="RHEA-COMP:10286"/>
        <dbReference type="Rhea" id="RHEA-COMP:10287"/>
        <dbReference type="ChEBI" id="CHEBI:15378"/>
        <dbReference type="ChEBI" id="CHEBI:57856"/>
        <dbReference type="ChEBI" id="CHEBI:59789"/>
        <dbReference type="ChEBI" id="CHEBI:74506"/>
        <dbReference type="ChEBI" id="CHEBI:82748"/>
        <dbReference type="EC" id="2.1.1.199"/>
    </reaction>
</comment>
<dbReference type="HAMAP" id="MF_01007">
    <property type="entry name" value="16SrRNA_methyltr_H"/>
    <property type="match status" value="1"/>
</dbReference>
<feature type="binding site" evidence="7">
    <location>
        <begin position="35"/>
        <end position="37"/>
    </location>
    <ligand>
        <name>S-adenosyl-L-methionine</name>
        <dbReference type="ChEBI" id="CHEBI:59789"/>
    </ligand>
</feature>
<dbReference type="GO" id="GO:0071424">
    <property type="term" value="F:rRNA (cytosine-N4-)-methyltransferase activity"/>
    <property type="evidence" value="ECO:0007669"/>
    <property type="project" value="UniProtKB-UniRule"/>
</dbReference>
<dbReference type="SUPFAM" id="SSF53335">
    <property type="entry name" value="S-adenosyl-L-methionine-dependent methyltransferases"/>
    <property type="match status" value="1"/>
</dbReference>
<dbReference type="PANTHER" id="PTHR11265">
    <property type="entry name" value="S-ADENOSYL-METHYLTRANSFERASE MRAW"/>
    <property type="match status" value="1"/>
</dbReference>
<sequence>MSEQFEHVSVLLHESVDGLAIKPDGIYIDGTFGRGGHSRLILSQLGENGRLYSIDRDPQAIAEAQKIDDPRFTIIHGPFSGMEKYMEERDLIGRVDGVLLDLGVSSPQLDDAERGFSFMRDGPLDMRMDPTSGIPASEWLAEAEADDIAWVLKEFGEERFAKRIARGIVAYREDPENEPLTRTTQLAKLISDVSPFKDRHKHPATRSFQAIRIYINSELEEIETALNGAVNVLAPEGRLSVISFHSLEDRMVKRFIRKQSKGPEVPAGLPLTEEQIKALGSAALKTVGKAIKPSKNEVSDNARSRSSVLRLAERV</sequence>
<comment type="similarity">
    <text evidence="1 7">Belongs to the methyltransferase superfamily. RsmH family.</text>
</comment>
<dbReference type="Gene3D" id="1.10.150.170">
    <property type="entry name" value="Putative methyltransferase TM0872, insert domain"/>
    <property type="match status" value="1"/>
</dbReference>
<dbReference type="Proteomes" id="UP000241771">
    <property type="component" value="Unassembled WGS sequence"/>
</dbReference>
<comment type="function">
    <text evidence="7">Specifically methylates the N4 position of cytidine in position 1402 (C1402) of 16S rRNA.</text>
</comment>
<evidence type="ECO:0000256" key="4">
    <source>
        <dbReference type="ARBA" id="ARBA00022603"/>
    </source>
</evidence>
<accession>A0A2T3NQE1</accession>
<keyword evidence="4 7" id="KW-0489">Methyltransferase</keyword>
<dbReference type="NCBIfam" id="TIGR00006">
    <property type="entry name" value="16S rRNA (cytosine(1402)-N(4))-methyltransferase RsmH"/>
    <property type="match status" value="1"/>
</dbReference>
<evidence type="ECO:0000313" key="9">
    <source>
        <dbReference type="Proteomes" id="UP000241771"/>
    </source>
</evidence>
<evidence type="ECO:0000256" key="6">
    <source>
        <dbReference type="ARBA" id="ARBA00022691"/>
    </source>
</evidence>
<keyword evidence="3 7" id="KW-0698">rRNA processing</keyword>
<dbReference type="PANTHER" id="PTHR11265:SF0">
    <property type="entry name" value="12S RRNA N4-METHYLCYTIDINE METHYLTRANSFERASE"/>
    <property type="match status" value="1"/>
</dbReference>
<feature type="binding site" evidence="7">
    <location>
        <position position="108"/>
    </location>
    <ligand>
        <name>S-adenosyl-L-methionine</name>
        <dbReference type="ChEBI" id="CHEBI:59789"/>
    </ligand>
</feature>
<dbReference type="OrthoDB" id="9806637at2"/>
<evidence type="ECO:0000313" key="8">
    <source>
        <dbReference type="EMBL" id="PSW18494.1"/>
    </source>
</evidence>
<proteinExistence type="inferred from homology"/>
<evidence type="ECO:0000256" key="1">
    <source>
        <dbReference type="ARBA" id="ARBA00010396"/>
    </source>
</evidence>
<keyword evidence="5 7" id="KW-0808">Transferase</keyword>
<feature type="binding site" evidence="7">
    <location>
        <position position="55"/>
    </location>
    <ligand>
        <name>S-adenosyl-L-methionine</name>
        <dbReference type="ChEBI" id="CHEBI:59789"/>
    </ligand>
</feature>
<dbReference type="SUPFAM" id="SSF81799">
    <property type="entry name" value="Putative methyltransferase TM0872, insert domain"/>
    <property type="match status" value="1"/>
</dbReference>
<comment type="subcellular location">
    <subcellularLocation>
        <location evidence="7">Cytoplasm</location>
    </subcellularLocation>
</comment>
<keyword evidence="6 7" id="KW-0949">S-adenosyl-L-methionine</keyword>
<keyword evidence="9" id="KW-1185">Reference proteome</keyword>
<dbReference type="AlphaFoldDB" id="A0A2T3NQE1"/>
<dbReference type="PIRSF" id="PIRSF004486">
    <property type="entry name" value="MraW"/>
    <property type="match status" value="1"/>
</dbReference>
<organism evidence="8 9">
    <name type="scientific">Photobacterium sanctipauli</name>
    <dbReference type="NCBI Taxonomy" id="1342794"/>
    <lineage>
        <taxon>Bacteria</taxon>
        <taxon>Pseudomonadati</taxon>
        <taxon>Pseudomonadota</taxon>
        <taxon>Gammaproteobacteria</taxon>
        <taxon>Vibrionales</taxon>
        <taxon>Vibrionaceae</taxon>
        <taxon>Photobacterium</taxon>
    </lineage>
</organism>
<name>A0A2T3NQE1_9GAMM</name>
<reference evidence="8 9" key="1">
    <citation type="submission" date="2018-01" db="EMBL/GenBank/DDBJ databases">
        <title>Whole genome sequencing of Histamine producing bacteria.</title>
        <authorList>
            <person name="Butler K."/>
        </authorList>
    </citation>
    <scope>NUCLEOTIDE SEQUENCE [LARGE SCALE GENOMIC DNA]</scope>
    <source>
        <strain evidence="8 9">DSM 100436</strain>
    </source>
</reference>
<dbReference type="GO" id="GO:0005737">
    <property type="term" value="C:cytoplasm"/>
    <property type="evidence" value="ECO:0007669"/>
    <property type="project" value="UniProtKB-SubCell"/>
</dbReference>
<dbReference type="EC" id="2.1.1.199" evidence="7"/>
<dbReference type="Gene3D" id="3.40.50.150">
    <property type="entry name" value="Vaccinia Virus protein VP39"/>
    <property type="match status" value="1"/>
</dbReference>
<gene>
    <name evidence="7" type="primary">rsmH</name>
    <name evidence="8" type="ORF">C9I98_15535</name>
</gene>
<dbReference type="EMBL" id="PYMA01000010">
    <property type="protein sequence ID" value="PSW18494.1"/>
    <property type="molecule type" value="Genomic_DNA"/>
</dbReference>
<evidence type="ECO:0000256" key="5">
    <source>
        <dbReference type="ARBA" id="ARBA00022679"/>
    </source>
</evidence>
<evidence type="ECO:0000256" key="3">
    <source>
        <dbReference type="ARBA" id="ARBA00022552"/>
    </source>
</evidence>
<dbReference type="Pfam" id="PF01795">
    <property type="entry name" value="Methyltransf_5"/>
    <property type="match status" value="1"/>
</dbReference>
<keyword evidence="2 7" id="KW-0963">Cytoplasm</keyword>
<evidence type="ECO:0000256" key="2">
    <source>
        <dbReference type="ARBA" id="ARBA00022490"/>
    </source>
</evidence>
<comment type="caution">
    <text evidence="8">The sequence shown here is derived from an EMBL/GenBank/DDBJ whole genome shotgun (WGS) entry which is preliminary data.</text>
</comment>
<dbReference type="FunFam" id="1.10.150.170:FF:000001">
    <property type="entry name" value="Ribosomal RNA small subunit methyltransferase H"/>
    <property type="match status" value="1"/>
</dbReference>
<protein>
    <recommendedName>
        <fullName evidence="7">Ribosomal RNA small subunit methyltransferase H</fullName>
        <ecNumber evidence="7">2.1.1.199</ecNumber>
    </recommendedName>
    <alternativeName>
        <fullName evidence="7">16S rRNA m(4)C1402 methyltransferase</fullName>
    </alternativeName>
    <alternativeName>
        <fullName evidence="7">rRNA (cytosine-N(4)-)-methyltransferase RsmH</fullName>
    </alternativeName>
</protein>
<evidence type="ECO:0000256" key="7">
    <source>
        <dbReference type="HAMAP-Rule" id="MF_01007"/>
    </source>
</evidence>
<dbReference type="InterPro" id="IPR002903">
    <property type="entry name" value="RsmH"/>
</dbReference>
<dbReference type="InterPro" id="IPR023397">
    <property type="entry name" value="SAM-dep_MeTrfase_MraW_recog"/>
</dbReference>
<feature type="binding site" evidence="7">
    <location>
        <position position="79"/>
    </location>
    <ligand>
        <name>S-adenosyl-L-methionine</name>
        <dbReference type="ChEBI" id="CHEBI:59789"/>
    </ligand>
</feature>
<feature type="binding site" evidence="7">
    <location>
        <position position="101"/>
    </location>
    <ligand>
        <name>S-adenosyl-L-methionine</name>
        <dbReference type="ChEBI" id="CHEBI:59789"/>
    </ligand>
</feature>
<dbReference type="GO" id="GO:0070475">
    <property type="term" value="P:rRNA base methylation"/>
    <property type="evidence" value="ECO:0007669"/>
    <property type="project" value="UniProtKB-UniRule"/>
</dbReference>
<dbReference type="RefSeq" id="WP_036824532.1">
    <property type="nucleotide sequence ID" value="NZ_JGVO01000546.1"/>
</dbReference>
<dbReference type="InterPro" id="IPR029063">
    <property type="entry name" value="SAM-dependent_MTases_sf"/>
</dbReference>